<gene>
    <name evidence="2" type="ORF">NOO_LOCUS11505</name>
</gene>
<evidence type="ECO:0000256" key="1">
    <source>
        <dbReference type="SAM" id="MobiDB-lite"/>
    </source>
</evidence>
<feature type="compositionally biased region" description="Basic and acidic residues" evidence="1">
    <location>
        <begin position="119"/>
        <end position="129"/>
    </location>
</feature>
<organism evidence="4">
    <name type="scientific">Onchocerca ochengi</name>
    <name type="common">Filarial nematode worm</name>
    <dbReference type="NCBI Taxonomy" id="42157"/>
    <lineage>
        <taxon>Eukaryota</taxon>
        <taxon>Metazoa</taxon>
        <taxon>Ecdysozoa</taxon>
        <taxon>Nematoda</taxon>
        <taxon>Chromadorea</taxon>
        <taxon>Rhabditida</taxon>
        <taxon>Spirurina</taxon>
        <taxon>Spiruromorpha</taxon>
        <taxon>Filarioidea</taxon>
        <taxon>Onchocercidae</taxon>
        <taxon>Onchocerca</taxon>
    </lineage>
</organism>
<accession>A0A182ETM8</accession>
<dbReference type="EMBL" id="UYRW01008110">
    <property type="protein sequence ID" value="VDM96289.1"/>
    <property type="molecule type" value="Genomic_DNA"/>
</dbReference>
<sequence length="153" mass="17724">MGCKRWKTKSFKLLPMPNYPESRIKPSRTFARIALNYLAPITVKTEIGLKKGWVALLTCFTTRSVHLELVDDLTAEKTWKDEYLNSLRKRTQTEYKSPRCVENGSLSVGQVVLINDPRIPREVRQKNRSENSMNETVEPEEPIARRTRSSTKK</sequence>
<dbReference type="PANTHER" id="PTHR47331">
    <property type="entry name" value="PHD-TYPE DOMAIN-CONTAINING PROTEIN"/>
    <property type="match status" value="1"/>
</dbReference>
<evidence type="ECO:0000313" key="2">
    <source>
        <dbReference type="EMBL" id="VDM96289.1"/>
    </source>
</evidence>
<reference evidence="2 3" key="2">
    <citation type="submission" date="2018-08" db="EMBL/GenBank/DDBJ databases">
        <authorList>
            <person name="Laetsch R D."/>
            <person name="Stevens L."/>
            <person name="Kumar S."/>
            <person name="Blaxter L. M."/>
        </authorList>
    </citation>
    <scope>NUCLEOTIDE SEQUENCE [LARGE SCALE GENOMIC DNA]</scope>
</reference>
<proteinExistence type="predicted"/>
<name>A0A182ETM8_ONCOC</name>
<keyword evidence="3" id="KW-1185">Reference proteome</keyword>
<evidence type="ECO:0000313" key="3">
    <source>
        <dbReference type="Proteomes" id="UP000271087"/>
    </source>
</evidence>
<dbReference type="OrthoDB" id="5866837at2759"/>
<dbReference type="STRING" id="42157.A0A182ETM8"/>
<dbReference type="WBParaSite" id="nOo.2.0.1.t11505-RA">
    <property type="protein sequence ID" value="nOo.2.0.1.t11505-RA"/>
    <property type="gene ID" value="nOo.2.0.1.g11505"/>
</dbReference>
<evidence type="ECO:0000313" key="4">
    <source>
        <dbReference type="WBParaSite" id="nOo.2.0.1.t11505-RA"/>
    </source>
</evidence>
<reference evidence="4" key="1">
    <citation type="submission" date="2016-06" db="UniProtKB">
        <authorList>
            <consortium name="WormBaseParasite"/>
        </authorList>
    </citation>
    <scope>IDENTIFICATION</scope>
</reference>
<dbReference type="PANTHER" id="PTHR47331:SF1">
    <property type="entry name" value="GAG-LIKE PROTEIN"/>
    <property type="match status" value="1"/>
</dbReference>
<dbReference type="Proteomes" id="UP000271087">
    <property type="component" value="Unassembled WGS sequence"/>
</dbReference>
<dbReference type="AlphaFoldDB" id="A0A182ETM8"/>
<feature type="region of interest" description="Disordered" evidence="1">
    <location>
        <begin position="119"/>
        <end position="153"/>
    </location>
</feature>
<protein>
    <submittedName>
        <fullName evidence="4">DUF5641 domain-containing protein</fullName>
    </submittedName>
</protein>